<dbReference type="eggNOG" id="COG3338">
    <property type="taxonomic scope" value="Bacteria"/>
</dbReference>
<evidence type="ECO:0000256" key="1">
    <source>
        <dbReference type="ARBA" id="ARBA00010718"/>
    </source>
</evidence>
<dbReference type="Gene3D" id="3.10.200.10">
    <property type="entry name" value="Alpha carbonic anhydrase"/>
    <property type="match status" value="1"/>
</dbReference>
<keyword evidence="4" id="KW-0862">Zinc</keyword>
<dbReference type="PROSITE" id="PS51144">
    <property type="entry name" value="ALPHA_CA_2"/>
    <property type="match status" value="1"/>
</dbReference>
<keyword evidence="11" id="KW-1185">Reference proteome</keyword>
<comment type="similarity">
    <text evidence="1">Belongs to the alpha-carbonic anhydrase family.</text>
</comment>
<comment type="caution">
    <text evidence="10">The sequence shown here is derived from an EMBL/GenBank/DDBJ whole genome shotgun (WGS) entry which is preliminary data.</text>
</comment>
<dbReference type="GO" id="GO:0004089">
    <property type="term" value="F:carbonate dehydratase activity"/>
    <property type="evidence" value="ECO:0007669"/>
    <property type="project" value="UniProtKB-EC"/>
</dbReference>
<name>A0A011PUS7_ACCRE</name>
<dbReference type="InterPro" id="IPR023561">
    <property type="entry name" value="Carbonic_anhydrase_a-class"/>
</dbReference>
<dbReference type="Pfam" id="PF16747">
    <property type="entry name" value="Adhesin_E"/>
    <property type="match status" value="1"/>
</dbReference>
<dbReference type="CDD" id="cd03124">
    <property type="entry name" value="alpha_CA_prokaryotic_like"/>
    <property type="match status" value="1"/>
</dbReference>
<dbReference type="InterPro" id="IPR036398">
    <property type="entry name" value="CA_dom_sf"/>
</dbReference>
<feature type="domain" description="Alpha-carbonic anhydrase" evidence="9">
    <location>
        <begin position="236"/>
        <end position="458"/>
    </location>
</feature>
<dbReference type="GO" id="GO:0008270">
    <property type="term" value="F:zinc ion binding"/>
    <property type="evidence" value="ECO:0007669"/>
    <property type="project" value="InterPro"/>
</dbReference>
<organism evidence="10 11">
    <name type="scientific">Accumulibacter regalis</name>
    <dbReference type="NCBI Taxonomy" id="522306"/>
    <lineage>
        <taxon>Bacteria</taxon>
        <taxon>Pseudomonadati</taxon>
        <taxon>Pseudomonadota</taxon>
        <taxon>Betaproteobacteria</taxon>
        <taxon>Candidatus Accumulibacter</taxon>
    </lineage>
</organism>
<feature type="chain" id="PRO_5001461512" description="carbonic anhydrase" evidence="8">
    <location>
        <begin position="23"/>
        <end position="458"/>
    </location>
</feature>
<dbReference type="AlphaFoldDB" id="A0A011PUS7"/>
<protein>
    <recommendedName>
        <fullName evidence="2">carbonic anhydrase</fullName>
        <ecNumber evidence="2">4.2.1.1</ecNumber>
    </recommendedName>
</protein>
<proteinExistence type="inferred from homology"/>
<reference evidence="10" key="1">
    <citation type="submission" date="2014-02" db="EMBL/GenBank/DDBJ databases">
        <title>Expanding our view of genomic diversity in Candidatus Accumulibacter clades.</title>
        <authorList>
            <person name="Skennerton C.T."/>
            <person name="Barr J.J."/>
            <person name="Slater F.R."/>
            <person name="Bond P.L."/>
            <person name="Tyson G.W."/>
        </authorList>
    </citation>
    <scope>NUCLEOTIDE SEQUENCE [LARGE SCALE GENOMIC DNA]</scope>
</reference>
<dbReference type="PANTHER" id="PTHR18952:SF265">
    <property type="entry name" value="CARBONIC ANHYDRASE"/>
    <property type="match status" value="1"/>
</dbReference>
<dbReference type="SUPFAM" id="SSF51069">
    <property type="entry name" value="Carbonic anhydrase"/>
    <property type="match status" value="1"/>
</dbReference>
<dbReference type="PATRIC" id="fig|1454004.3.peg.213"/>
<evidence type="ECO:0000256" key="3">
    <source>
        <dbReference type="ARBA" id="ARBA00022723"/>
    </source>
</evidence>
<dbReference type="EMBL" id="JEMY01000002">
    <property type="protein sequence ID" value="EXI91161.1"/>
    <property type="molecule type" value="Genomic_DNA"/>
</dbReference>
<dbReference type="InterPro" id="IPR031939">
    <property type="entry name" value="Adhesin_E-like"/>
</dbReference>
<evidence type="ECO:0000259" key="9">
    <source>
        <dbReference type="PROSITE" id="PS51144"/>
    </source>
</evidence>
<accession>A0A011PUS7</accession>
<gene>
    <name evidence="10" type="primary">cah</name>
    <name evidence="10" type="ORF">AW11_00205</name>
</gene>
<dbReference type="STRING" id="1454004.AW11_00205"/>
<dbReference type="EC" id="4.2.1.1" evidence="2"/>
<keyword evidence="8" id="KW-0732">Signal</keyword>
<feature type="region of interest" description="Disordered" evidence="7">
    <location>
        <begin position="169"/>
        <end position="222"/>
    </location>
</feature>
<evidence type="ECO:0000256" key="6">
    <source>
        <dbReference type="ARBA" id="ARBA00048348"/>
    </source>
</evidence>
<dbReference type="InterPro" id="IPR001148">
    <property type="entry name" value="CA_dom"/>
</dbReference>
<dbReference type="Pfam" id="PF00194">
    <property type="entry name" value="Carb_anhydrase"/>
    <property type="match status" value="1"/>
</dbReference>
<dbReference type="InterPro" id="IPR041891">
    <property type="entry name" value="Alpha_CA_prokaryot-like"/>
</dbReference>
<comment type="catalytic activity">
    <reaction evidence="6">
        <text>hydrogencarbonate + H(+) = CO2 + H2O</text>
        <dbReference type="Rhea" id="RHEA:10748"/>
        <dbReference type="ChEBI" id="CHEBI:15377"/>
        <dbReference type="ChEBI" id="CHEBI:15378"/>
        <dbReference type="ChEBI" id="CHEBI:16526"/>
        <dbReference type="ChEBI" id="CHEBI:17544"/>
        <dbReference type="EC" id="4.2.1.1"/>
    </reaction>
</comment>
<dbReference type="SMART" id="SM01057">
    <property type="entry name" value="Carb_anhydrase"/>
    <property type="match status" value="1"/>
</dbReference>
<dbReference type="PANTHER" id="PTHR18952">
    <property type="entry name" value="CARBONIC ANHYDRASE"/>
    <property type="match status" value="1"/>
</dbReference>
<evidence type="ECO:0000313" key="11">
    <source>
        <dbReference type="Proteomes" id="UP000022141"/>
    </source>
</evidence>
<sequence length="458" mass="51396">MLSDLRLLAISLLAIVPATACASWQLISDEPGRRIEIDKASIKKVANGKTEAHGRIVLDKPIVDPRTSSSYRIVEAVNHYDCATRSYSTLQRRYFKDEGELLREEDVKVQIEMPVRSGMLDDKLLREVCRPRPGNEAVLAARKTAEKVSEAAGELRKANEALVRQEVKRANLQTRAAERTEREEASPPARKPTPSVAARRPPVQVAARQGAHQPAHAPAGSSDADDLLAAYAHAQIPWSYEGEGRPENWGKLRPDYALCASGKRQSPIDIRDGFGVDLEPIRFTYRRSQFRVIDNGHTVQVDVGGSNIDLLGKTYDLVQFHFHRPSEERVNGQSFDMVVHLVHQAEDGDLAVVAVLLEQGAENPLIQSVWNNLPLEKNEYVQPPEQALDLATLLPEDRSYFTYMGSLTTPPCSEDVLWLVLKKPQQLSPEQLKIFSRLYPYNARPVQPRHSRMIKESR</sequence>
<evidence type="ECO:0000313" key="10">
    <source>
        <dbReference type="EMBL" id="EXI91161.1"/>
    </source>
</evidence>
<evidence type="ECO:0000256" key="2">
    <source>
        <dbReference type="ARBA" id="ARBA00012925"/>
    </source>
</evidence>
<feature type="compositionally biased region" description="Low complexity" evidence="7">
    <location>
        <begin position="196"/>
        <end position="209"/>
    </location>
</feature>
<keyword evidence="3" id="KW-0479">Metal-binding</keyword>
<feature type="signal peptide" evidence="8">
    <location>
        <begin position="1"/>
        <end position="22"/>
    </location>
</feature>
<feature type="compositionally biased region" description="Basic and acidic residues" evidence="7">
    <location>
        <begin position="176"/>
        <end position="185"/>
    </location>
</feature>
<evidence type="ECO:0000256" key="5">
    <source>
        <dbReference type="ARBA" id="ARBA00023239"/>
    </source>
</evidence>
<keyword evidence="5 10" id="KW-0456">Lyase</keyword>
<evidence type="ECO:0000256" key="8">
    <source>
        <dbReference type="SAM" id="SignalP"/>
    </source>
</evidence>
<evidence type="ECO:0000256" key="7">
    <source>
        <dbReference type="SAM" id="MobiDB-lite"/>
    </source>
</evidence>
<dbReference type="Proteomes" id="UP000022141">
    <property type="component" value="Unassembled WGS sequence"/>
</dbReference>
<evidence type="ECO:0000256" key="4">
    <source>
        <dbReference type="ARBA" id="ARBA00022833"/>
    </source>
</evidence>